<proteinExistence type="inferred from homology"/>
<comment type="caution">
    <text evidence="3">The sequence shown here is derived from an EMBL/GenBank/DDBJ whole genome shotgun (WGS) entry which is preliminary data.</text>
</comment>
<dbReference type="GO" id="GO:0006888">
    <property type="term" value="P:endoplasmic reticulum to Golgi vesicle-mediated transport"/>
    <property type="evidence" value="ECO:0007669"/>
    <property type="project" value="TreeGrafter"/>
</dbReference>
<evidence type="ECO:0000313" key="3">
    <source>
        <dbReference type="EMBL" id="TVY81765.1"/>
    </source>
</evidence>
<dbReference type="EMBL" id="QGMK01000426">
    <property type="protein sequence ID" value="TVY81765.1"/>
    <property type="molecule type" value="Genomic_DNA"/>
</dbReference>
<name>A0A8T9C7U0_9HELO</name>
<dbReference type="GO" id="GO:0005802">
    <property type="term" value="C:trans-Golgi network"/>
    <property type="evidence" value="ECO:0007669"/>
    <property type="project" value="TreeGrafter"/>
</dbReference>
<organism evidence="3 4">
    <name type="scientific">Lachnellula suecica</name>
    <dbReference type="NCBI Taxonomy" id="602035"/>
    <lineage>
        <taxon>Eukaryota</taxon>
        <taxon>Fungi</taxon>
        <taxon>Dikarya</taxon>
        <taxon>Ascomycota</taxon>
        <taxon>Pezizomycotina</taxon>
        <taxon>Leotiomycetes</taxon>
        <taxon>Helotiales</taxon>
        <taxon>Lachnaceae</taxon>
        <taxon>Lachnellula</taxon>
    </lineage>
</organism>
<evidence type="ECO:0000313" key="4">
    <source>
        <dbReference type="Proteomes" id="UP000469558"/>
    </source>
</evidence>
<reference evidence="3 4" key="1">
    <citation type="submission" date="2018-05" db="EMBL/GenBank/DDBJ databases">
        <title>Genome sequencing and assembly of the regulated plant pathogen Lachnellula willkommii and related sister species for the development of diagnostic species identification markers.</title>
        <authorList>
            <person name="Giroux E."/>
            <person name="Bilodeau G."/>
        </authorList>
    </citation>
    <scope>NUCLEOTIDE SEQUENCE [LARGE SCALE GENOMIC DNA]</scope>
    <source>
        <strain evidence="3 4">CBS 268.59</strain>
    </source>
</reference>
<dbReference type="CDD" id="cd14944">
    <property type="entry name" value="TRAPPC6A_Trs33"/>
    <property type="match status" value="1"/>
</dbReference>
<dbReference type="Gene3D" id="3.30.1380.20">
    <property type="entry name" value="Trafficking protein particle complex subunit 3"/>
    <property type="match status" value="1"/>
</dbReference>
<dbReference type="AlphaFoldDB" id="A0A8T9C7U0"/>
<dbReference type="GO" id="GO:0030008">
    <property type="term" value="C:TRAPP complex"/>
    <property type="evidence" value="ECO:0007669"/>
    <property type="project" value="TreeGrafter"/>
</dbReference>
<accession>A0A8T9C7U0</accession>
<dbReference type="GO" id="GO:0005801">
    <property type="term" value="C:cis-Golgi network"/>
    <property type="evidence" value="ECO:0007669"/>
    <property type="project" value="TreeGrafter"/>
</dbReference>
<evidence type="ECO:0000256" key="1">
    <source>
        <dbReference type="ARBA" id="ARBA00006218"/>
    </source>
</evidence>
<evidence type="ECO:0000256" key="2">
    <source>
        <dbReference type="SAM" id="MobiDB-lite"/>
    </source>
</evidence>
<sequence>MSFESPLPPYNASDPSASFLNSSCLDLLLIEIVPLSFRLVREIDLVPGGNTNGSLPSTAGGGSVGGTSGTGGGGSVGGNTGGGNGGESEQEQEERDAVFFRLEGLGYRVGQGLVERFSRDRPRFTDTLDVIKFLCKDLWMLVFRKQIDNLKTNHRDTKRGYGDGRMGGGEGKGKGMGIWADERQGVYVLTDNNFRPFARMSTEAGGMAVVRAQPFLWFPCGIIRGALASMGINATVQAETSELPGATFQIKSVGVKA</sequence>
<dbReference type="PANTHER" id="PTHR12817:SF0">
    <property type="entry name" value="GEO08327P1"/>
    <property type="match status" value="1"/>
</dbReference>
<feature type="compositionally biased region" description="Gly residues" evidence="2">
    <location>
        <begin position="59"/>
        <end position="86"/>
    </location>
</feature>
<dbReference type="OrthoDB" id="941624at2759"/>
<gene>
    <name evidence="3" type="primary">TRAPPC6B</name>
    <name evidence="3" type="ORF">LSUE1_G002510</name>
</gene>
<dbReference type="Pfam" id="PF04051">
    <property type="entry name" value="TRAPP"/>
    <property type="match status" value="2"/>
</dbReference>
<feature type="region of interest" description="Disordered" evidence="2">
    <location>
        <begin position="50"/>
        <end position="94"/>
    </location>
</feature>
<keyword evidence="4" id="KW-1185">Reference proteome</keyword>
<dbReference type="InterPro" id="IPR024096">
    <property type="entry name" value="NO_sig/Golgi_transp_ligand-bd"/>
</dbReference>
<dbReference type="InterPro" id="IPR007194">
    <property type="entry name" value="TRAPP_component"/>
</dbReference>
<dbReference type="Proteomes" id="UP000469558">
    <property type="component" value="Unassembled WGS sequence"/>
</dbReference>
<dbReference type="SUPFAM" id="SSF111126">
    <property type="entry name" value="Ligand-binding domain in the NO signalling and Golgi transport"/>
    <property type="match status" value="2"/>
</dbReference>
<comment type="similarity">
    <text evidence="1">Belongs to the TRAPP small subunits family. BET3 subfamily.</text>
</comment>
<dbReference type="PANTHER" id="PTHR12817">
    <property type="entry name" value="TRAFFICKING PROTEIN PARTICLE COMPLEX SUBUNIT 6B"/>
    <property type="match status" value="1"/>
</dbReference>
<dbReference type="InterPro" id="IPR037992">
    <property type="entry name" value="TRAPPC6/Trs33"/>
</dbReference>
<protein>
    <submittedName>
        <fullName evidence="3">Trafficking protein particle complex subunit 6B</fullName>
    </submittedName>
</protein>